<reference evidence="2" key="1">
    <citation type="submission" date="2016-06" db="EMBL/GenBank/DDBJ databases">
        <authorList>
            <person name="Varghese N."/>
        </authorList>
    </citation>
    <scope>NUCLEOTIDE SEQUENCE [LARGE SCALE GENOMIC DNA]</scope>
    <source>
        <strain evidence="2">DSM 46123</strain>
    </source>
</reference>
<protein>
    <submittedName>
        <fullName evidence="1">Uncharacterized protein</fullName>
    </submittedName>
</protein>
<sequence length="133" mass="13758">MTLPGYTPAVREPSKPIFPATAARSVHSPQTIAQSAVDGVAPAAVAKLPEKALRVTDPQVTADGVRVTLRADRAGTAYLYTWDGERALGTRTVELTADGQVTVVVSVTGGTASSLLAAIESGDAARAYQVPLR</sequence>
<dbReference type="Proteomes" id="UP000198906">
    <property type="component" value="Unassembled WGS sequence"/>
</dbReference>
<evidence type="ECO:0000313" key="2">
    <source>
        <dbReference type="Proteomes" id="UP000198906"/>
    </source>
</evidence>
<name>A0A1C6S005_9ACTN</name>
<proteinExistence type="predicted"/>
<dbReference type="RefSeq" id="WP_091459591.1">
    <property type="nucleotide sequence ID" value="NZ_FMHU01000002.1"/>
</dbReference>
<dbReference type="EMBL" id="FMHU01000002">
    <property type="protein sequence ID" value="SCL22734.1"/>
    <property type="molecule type" value="Genomic_DNA"/>
</dbReference>
<evidence type="ECO:0000313" key="1">
    <source>
        <dbReference type="EMBL" id="SCL22734.1"/>
    </source>
</evidence>
<keyword evidence="2" id="KW-1185">Reference proteome</keyword>
<organism evidence="1 2">
    <name type="scientific">Micromonospora inyonensis</name>
    <dbReference type="NCBI Taxonomy" id="47866"/>
    <lineage>
        <taxon>Bacteria</taxon>
        <taxon>Bacillati</taxon>
        <taxon>Actinomycetota</taxon>
        <taxon>Actinomycetes</taxon>
        <taxon>Micromonosporales</taxon>
        <taxon>Micromonosporaceae</taxon>
        <taxon>Micromonospora</taxon>
    </lineage>
</organism>
<dbReference type="AlphaFoldDB" id="A0A1C6S005"/>
<gene>
    <name evidence="1" type="ORF">GA0074694_3445</name>
</gene>
<accession>A0A1C6S005</accession>